<comment type="caution">
    <text evidence="7">The sequence shown here is derived from an EMBL/GenBank/DDBJ whole genome shotgun (WGS) entry which is preliminary data.</text>
</comment>
<dbReference type="InterPro" id="IPR018513">
    <property type="entry name" value="Cell_synthase_bac"/>
</dbReference>
<evidence type="ECO:0000256" key="2">
    <source>
        <dbReference type="ARBA" id="ARBA00022475"/>
    </source>
</evidence>
<feature type="transmembrane region" description="Helical" evidence="6">
    <location>
        <begin position="692"/>
        <end position="712"/>
    </location>
</feature>
<keyword evidence="4 6" id="KW-1133">Transmembrane helix</keyword>
<evidence type="ECO:0000256" key="6">
    <source>
        <dbReference type="SAM" id="Phobius"/>
    </source>
</evidence>
<dbReference type="GO" id="GO:0005886">
    <property type="term" value="C:plasma membrane"/>
    <property type="evidence" value="ECO:0007669"/>
    <property type="project" value="UniProtKB-SubCell"/>
</dbReference>
<sequence>MNLGWFYKKLSFLIALIFIVICAQSPINKMPSVYAAENQLVDYTNIANEPNSDNIKRVDIGNDVVLKGTFASHNMYFDINKWWDVQSIDTNLFLSINQIVDQEKNASITCLLNGVPFYSSKISYNPEMEDQNFKINIPKKLIKVGGNEFVIQAYCRVSDKPCDDDVNNANWMTLSSKSNILINFKEKGISDSIDQFPYPFFRVNENKVSNCIILVPDEYTDTDMTAALMLSTYFGGLSTSGDYRIDINKYSENVDKADKDIIYIGSYNNIPNEIRNVYDQKQNFDYKNAALIKKARSPFSKNDLRKSLIIISDDDNLKLKAVTALMNNSLISQIYSDTFKIDTNTKVEFNNESMKSNITFSDLGIGNIIIKGPFRRSSTISYSLPKNRALSNGSKISLFTKYSENLDFSKSLLTVFVNGTPIGSKKLDKTKANGDTVELNIPSNISKTNYIEINIVFDLELEDYYCEQRQMEMPWAVVNDISTLYLPTKEVSTYKFETYPSPYLVNNKFNNTALVVPDNLSLNEIRSLSYMFSYIGNGTSLSGGIFKVVRASKFNDQYKNMNLILYGTAQDNPIIKQINENLWFKYNTEYNKILSNEKLFLEDEYASNIATFQFDISPFNKQCSLLVLTSPSRNILTESLLYLSSAKLSPKLIGDSAIIDKFGNLRTFRFKKDISEPGYEKIRNLDIESKNFIIFFSLFMIFIITAISLYFIKNRKRK</sequence>
<dbReference type="EMBL" id="BLZR01000001">
    <property type="protein sequence ID" value="GFP77811.1"/>
    <property type="molecule type" value="Genomic_DNA"/>
</dbReference>
<evidence type="ECO:0008006" key="9">
    <source>
        <dbReference type="Google" id="ProtNLM"/>
    </source>
</evidence>
<comment type="subcellular location">
    <subcellularLocation>
        <location evidence="1">Cell membrane</location>
        <topology evidence="1">Single-pass membrane protein</topology>
    </subcellularLocation>
</comment>
<dbReference type="Proteomes" id="UP000580568">
    <property type="component" value="Unassembled WGS sequence"/>
</dbReference>
<evidence type="ECO:0000313" key="8">
    <source>
        <dbReference type="Proteomes" id="UP000580568"/>
    </source>
</evidence>
<dbReference type="Gene3D" id="2.60.120.260">
    <property type="entry name" value="Galactose-binding domain-like"/>
    <property type="match status" value="2"/>
</dbReference>
<evidence type="ECO:0000256" key="4">
    <source>
        <dbReference type="ARBA" id="ARBA00022989"/>
    </source>
</evidence>
<evidence type="ECO:0000256" key="3">
    <source>
        <dbReference type="ARBA" id="ARBA00022692"/>
    </source>
</evidence>
<dbReference type="RefSeq" id="WP_183279163.1">
    <property type="nucleotide sequence ID" value="NZ_BLZR01000001.1"/>
</dbReference>
<organism evidence="7 8">
    <name type="scientific">Clostridium fungisolvens</name>
    <dbReference type="NCBI Taxonomy" id="1604897"/>
    <lineage>
        <taxon>Bacteria</taxon>
        <taxon>Bacillati</taxon>
        <taxon>Bacillota</taxon>
        <taxon>Clostridia</taxon>
        <taxon>Eubacteriales</taxon>
        <taxon>Clostridiaceae</taxon>
        <taxon>Clostridium</taxon>
    </lineage>
</organism>
<dbReference type="PANTHER" id="PTHR39083:SF1">
    <property type="entry name" value="CYCLIC DI-GMP-BINDING PROTEIN"/>
    <property type="match status" value="1"/>
</dbReference>
<proteinExistence type="predicted"/>
<keyword evidence="8" id="KW-1185">Reference proteome</keyword>
<dbReference type="Pfam" id="PF03170">
    <property type="entry name" value="BcsB"/>
    <property type="match status" value="1"/>
</dbReference>
<reference evidence="7 8" key="1">
    <citation type="submission" date="2020-07" db="EMBL/GenBank/DDBJ databases">
        <title>A new beta-1,3-glucan-decomposing anaerobic bacterium isolated from anoxic soil subjected to biological soil disinfestation.</title>
        <authorList>
            <person name="Ueki A."/>
            <person name="Tonouchi A."/>
        </authorList>
    </citation>
    <scope>NUCLEOTIDE SEQUENCE [LARGE SCALE GENOMIC DNA]</scope>
    <source>
        <strain evidence="7 8">TW1</strain>
    </source>
</reference>
<evidence type="ECO:0000313" key="7">
    <source>
        <dbReference type="EMBL" id="GFP77811.1"/>
    </source>
</evidence>
<evidence type="ECO:0000256" key="1">
    <source>
        <dbReference type="ARBA" id="ARBA00004162"/>
    </source>
</evidence>
<keyword evidence="3 6" id="KW-0812">Transmembrane</keyword>
<dbReference type="AlphaFoldDB" id="A0A6V8SM30"/>
<keyword evidence="2" id="KW-1003">Cell membrane</keyword>
<accession>A0A6V8SM30</accession>
<dbReference type="PANTHER" id="PTHR39083">
    <property type="entry name" value="CYCLIC DI-GMP-BINDING PROTEIN"/>
    <property type="match status" value="1"/>
</dbReference>
<keyword evidence="5 6" id="KW-0472">Membrane</keyword>
<name>A0A6V8SM30_9CLOT</name>
<dbReference type="GO" id="GO:0006011">
    <property type="term" value="P:UDP-alpha-D-glucose metabolic process"/>
    <property type="evidence" value="ECO:0007669"/>
    <property type="project" value="InterPro"/>
</dbReference>
<gene>
    <name evidence="7" type="ORF">bsdtw1_03983</name>
</gene>
<evidence type="ECO:0000256" key="5">
    <source>
        <dbReference type="ARBA" id="ARBA00023136"/>
    </source>
</evidence>
<protein>
    <recommendedName>
        <fullName evidence="9">Cellulose synthase subunit</fullName>
    </recommendedName>
</protein>